<feature type="domain" description="Tf2-1-like SH3-like" evidence="2">
    <location>
        <begin position="506"/>
        <end position="556"/>
    </location>
</feature>
<dbReference type="InterPro" id="IPR056924">
    <property type="entry name" value="SH3_Tf2-1"/>
</dbReference>
<proteinExistence type="predicted"/>
<dbReference type="Pfam" id="PF24626">
    <property type="entry name" value="SH3_Tf2-1"/>
    <property type="match status" value="1"/>
</dbReference>
<dbReference type="PANTHER" id="PTHR45835">
    <property type="entry name" value="YALI0A06105P"/>
    <property type="match status" value="1"/>
</dbReference>
<dbReference type="PANTHER" id="PTHR45835:SF99">
    <property type="entry name" value="CHROMO DOMAIN-CONTAINING PROTEIN-RELATED"/>
    <property type="match status" value="1"/>
</dbReference>
<protein>
    <recommendedName>
        <fullName evidence="2">Tf2-1-like SH3-like domain-containing protein</fullName>
    </recommendedName>
</protein>
<feature type="compositionally biased region" description="Gly residues" evidence="1">
    <location>
        <begin position="30"/>
        <end position="42"/>
    </location>
</feature>
<feature type="region of interest" description="Disordered" evidence="1">
    <location>
        <begin position="14"/>
        <end position="46"/>
    </location>
</feature>
<dbReference type="EMBL" id="BKCJ010003225">
    <property type="protein sequence ID" value="GEU53764.1"/>
    <property type="molecule type" value="Genomic_DNA"/>
</dbReference>
<dbReference type="InterPro" id="IPR036397">
    <property type="entry name" value="RNaseH_sf"/>
</dbReference>
<dbReference type="AlphaFoldDB" id="A0A6L2L0R1"/>
<sequence length="666" mass="75482">MKCRPIDCCTMRSKDRGGGRTGEPTSRVGGQTGDQNGQGGDQGIRANRGIDELSDFSIFIAQQLQDLLPTIIAQVGKHASNIQDDIRSVNVNNGQNGCLYKEFMACILKDYNGKDGAIVYTYWIEKLESVQDMSRCGANQKVKYTAGSFISKALTWWNTQSDVLKVGMLNDETIRNGSLMKNTKKRGNGEEPSKDGNVKDDHKRSRTGRAFTSTTTLLGESTWVPRLSNYKEGPRIINPMNAKNPTAALGFALSVVVLITTRQHTLGHGNNGNLASGRAFVMGVEEARHDPNIMTGIKPSSLGFTYEIEIANGQLVEINKVIRGCKLEIEGHTFIIYLIPFGHRSFDVIVRMYRLSRHKAKIVCHEKPGMKKDIALYVSKCLTCSKIKAKHQRPSGLLQQPEIPEWKWEKIAMDFVMKLPRTSSGHAAIWIIIDRLTKSAHFLPMHEDYKMDSVRCAPFEALYRRKCRLPNLWEEVGEGQLIGPEIVQETTKKILQIKDRLKAGVVCFEKKGKLAPRFVGPSEITKRISPIAYRLRLPDELNDVYDMFHMTNLKKCFVDPTLYVSLEVIKVDVKLNFMKEPIKILEREFKKLKRSRIPTIKSHNNEYPSLLDSFYTQHTREGVWLPKDAQLKYEEMIKLWDLGANTLIRVAYTKEEILLMVTKGKL</sequence>
<accession>A0A6L2L0R1</accession>
<reference evidence="3" key="1">
    <citation type="journal article" date="2019" name="Sci. Rep.">
        <title>Draft genome of Tanacetum cinerariifolium, the natural source of mosquito coil.</title>
        <authorList>
            <person name="Yamashiro T."/>
            <person name="Shiraishi A."/>
            <person name="Satake H."/>
            <person name="Nakayama K."/>
        </authorList>
    </citation>
    <scope>NUCLEOTIDE SEQUENCE</scope>
</reference>
<dbReference type="SUPFAM" id="SSF53098">
    <property type="entry name" value="Ribonuclease H-like"/>
    <property type="match status" value="1"/>
</dbReference>
<feature type="compositionally biased region" description="Basic and acidic residues" evidence="1">
    <location>
        <begin position="187"/>
        <end position="203"/>
    </location>
</feature>
<organism evidence="3">
    <name type="scientific">Tanacetum cinerariifolium</name>
    <name type="common">Dalmatian daisy</name>
    <name type="synonym">Chrysanthemum cinerariifolium</name>
    <dbReference type="NCBI Taxonomy" id="118510"/>
    <lineage>
        <taxon>Eukaryota</taxon>
        <taxon>Viridiplantae</taxon>
        <taxon>Streptophyta</taxon>
        <taxon>Embryophyta</taxon>
        <taxon>Tracheophyta</taxon>
        <taxon>Spermatophyta</taxon>
        <taxon>Magnoliopsida</taxon>
        <taxon>eudicotyledons</taxon>
        <taxon>Gunneridae</taxon>
        <taxon>Pentapetalae</taxon>
        <taxon>asterids</taxon>
        <taxon>campanulids</taxon>
        <taxon>Asterales</taxon>
        <taxon>Asteraceae</taxon>
        <taxon>Asteroideae</taxon>
        <taxon>Anthemideae</taxon>
        <taxon>Anthemidinae</taxon>
        <taxon>Tanacetum</taxon>
    </lineage>
</organism>
<dbReference type="GO" id="GO:0003676">
    <property type="term" value="F:nucleic acid binding"/>
    <property type="evidence" value="ECO:0007669"/>
    <property type="project" value="InterPro"/>
</dbReference>
<dbReference type="Pfam" id="PF08284">
    <property type="entry name" value="RVP_2"/>
    <property type="match status" value="1"/>
</dbReference>
<evidence type="ECO:0000256" key="1">
    <source>
        <dbReference type="SAM" id="MobiDB-lite"/>
    </source>
</evidence>
<evidence type="ECO:0000313" key="3">
    <source>
        <dbReference type="EMBL" id="GEU53764.1"/>
    </source>
</evidence>
<comment type="caution">
    <text evidence="3">The sequence shown here is derived from an EMBL/GenBank/DDBJ whole genome shotgun (WGS) entry which is preliminary data.</text>
</comment>
<gene>
    <name evidence="3" type="ORF">Tci_025742</name>
</gene>
<name>A0A6L2L0R1_TANCI</name>
<dbReference type="Gene3D" id="3.30.420.10">
    <property type="entry name" value="Ribonuclease H-like superfamily/Ribonuclease H"/>
    <property type="match status" value="1"/>
</dbReference>
<dbReference type="InterPro" id="IPR012337">
    <property type="entry name" value="RNaseH-like_sf"/>
</dbReference>
<feature type="region of interest" description="Disordered" evidence="1">
    <location>
        <begin position="177"/>
        <end position="209"/>
    </location>
</feature>
<evidence type="ECO:0000259" key="2">
    <source>
        <dbReference type="Pfam" id="PF24626"/>
    </source>
</evidence>